<keyword evidence="1 4" id="KW-0489">Methyltransferase</keyword>
<dbReference type="Gene3D" id="2.40.50.140">
    <property type="entry name" value="Nucleic acid-binding proteins"/>
    <property type="match status" value="1"/>
</dbReference>
<comment type="caution">
    <text evidence="8">The sequence shown here is derived from an EMBL/GenBank/DDBJ whole genome shotgun (WGS) entry which is preliminary data.</text>
</comment>
<evidence type="ECO:0000313" key="9">
    <source>
        <dbReference type="Proteomes" id="UP000028837"/>
    </source>
</evidence>
<evidence type="ECO:0000256" key="5">
    <source>
        <dbReference type="PROSITE-ProRule" id="PRU10015"/>
    </source>
</evidence>
<evidence type="ECO:0000256" key="2">
    <source>
        <dbReference type="ARBA" id="ARBA00022679"/>
    </source>
</evidence>
<dbReference type="Proteomes" id="UP000028837">
    <property type="component" value="Unassembled WGS sequence"/>
</dbReference>
<dbReference type="InterPro" id="IPR030390">
    <property type="entry name" value="MeTrfase_TrmA_AS"/>
</dbReference>
<dbReference type="Pfam" id="PF05958">
    <property type="entry name" value="tRNA_U5-meth_tr"/>
    <property type="match status" value="1"/>
</dbReference>
<dbReference type="PROSITE" id="PS01231">
    <property type="entry name" value="TRMA_2"/>
    <property type="match status" value="1"/>
</dbReference>
<gene>
    <name evidence="8" type="ORF">TGDOM2_271860</name>
</gene>
<dbReference type="OrthoDB" id="328802at2759"/>
<dbReference type="PROSITE" id="PS51687">
    <property type="entry name" value="SAM_MT_RNA_M5U"/>
    <property type="match status" value="1"/>
</dbReference>
<evidence type="ECO:0000256" key="1">
    <source>
        <dbReference type="ARBA" id="ARBA00022603"/>
    </source>
</evidence>
<dbReference type="PANTHER" id="PTHR11061">
    <property type="entry name" value="RNA M5U METHYLTRANSFERASE"/>
    <property type="match status" value="1"/>
</dbReference>
<reference evidence="8 9" key="1">
    <citation type="submission" date="2014-02" db="EMBL/GenBank/DDBJ databases">
        <authorList>
            <person name="Sibley D."/>
            <person name="Venepally P."/>
            <person name="Karamycheva S."/>
            <person name="Hadjithomas M."/>
            <person name="Khan A."/>
            <person name="Brunk B."/>
            <person name="Roos D."/>
            <person name="Caler E."/>
            <person name="Lorenzi H."/>
        </authorList>
    </citation>
    <scope>NUCLEOTIDE SEQUENCE [LARGE SCALE GENOMIC DNA]</scope>
    <source>
        <strain evidence="8 9">GAB2-2007-GAL-DOM2</strain>
    </source>
</reference>
<dbReference type="InterPro" id="IPR030391">
    <property type="entry name" value="MeTrfase_TrmA_CS"/>
</dbReference>
<dbReference type="GO" id="GO:0008033">
    <property type="term" value="P:tRNA processing"/>
    <property type="evidence" value="ECO:0007669"/>
    <property type="project" value="InterPro"/>
</dbReference>
<feature type="active site" evidence="5">
    <location>
        <position position="589"/>
    </location>
</feature>
<dbReference type="CDD" id="cd02440">
    <property type="entry name" value="AdoMet_MTases"/>
    <property type="match status" value="1"/>
</dbReference>
<dbReference type="EMBL" id="AHZU02000527">
    <property type="protein sequence ID" value="KFG43361.1"/>
    <property type="molecule type" value="Genomic_DNA"/>
</dbReference>
<dbReference type="InterPro" id="IPR010280">
    <property type="entry name" value="U5_MeTrfase_fam"/>
</dbReference>
<keyword evidence="7" id="KW-0472">Membrane</keyword>
<dbReference type="Gene3D" id="2.40.50.1070">
    <property type="match status" value="1"/>
</dbReference>
<dbReference type="InterPro" id="IPR025795">
    <property type="entry name" value="tRNA_(uracil-5-)_MeTrfase"/>
</dbReference>
<dbReference type="InterPro" id="IPR029063">
    <property type="entry name" value="SAM-dependent_MTases_sf"/>
</dbReference>
<dbReference type="PANTHER" id="PTHR11061:SF30">
    <property type="entry name" value="TRNA (URACIL(54)-C(5))-METHYLTRANSFERASE"/>
    <property type="match status" value="1"/>
</dbReference>
<keyword evidence="7" id="KW-1133">Transmembrane helix</keyword>
<dbReference type="PROSITE" id="PS51622">
    <property type="entry name" value="SAM_MT_RNA_M5U_2"/>
    <property type="match status" value="1"/>
</dbReference>
<feature type="binding site" evidence="4">
    <location>
        <position position="562"/>
    </location>
    <ligand>
        <name>S-adenosyl-L-methionine</name>
        <dbReference type="ChEBI" id="CHEBI:59789"/>
    </ligand>
</feature>
<feature type="binding site" evidence="4">
    <location>
        <position position="489"/>
    </location>
    <ligand>
        <name>S-adenosyl-L-methionine</name>
        <dbReference type="ChEBI" id="CHEBI:59789"/>
    </ligand>
</feature>
<dbReference type="InterPro" id="IPR012340">
    <property type="entry name" value="NA-bd_OB-fold"/>
</dbReference>
<keyword evidence="7" id="KW-0812">Transmembrane</keyword>
<evidence type="ECO:0000313" key="8">
    <source>
        <dbReference type="EMBL" id="KFG43361.1"/>
    </source>
</evidence>
<evidence type="ECO:0000256" key="3">
    <source>
        <dbReference type="ARBA" id="ARBA00022691"/>
    </source>
</evidence>
<feature type="active site" description="Nucleophile" evidence="4">
    <location>
        <position position="589"/>
    </location>
</feature>
<feature type="binding site" evidence="4">
    <location>
        <position position="510"/>
    </location>
    <ligand>
        <name>S-adenosyl-L-methionine</name>
        <dbReference type="ChEBI" id="CHEBI:59789"/>
    </ligand>
</feature>
<dbReference type="SUPFAM" id="SSF53335">
    <property type="entry name" value="S-adenosyl-L-methionine-dependent methyltransferases"/>
    <property type="match status" value="1"/>
</dbReference>
<accession>A0A086KG43</accession>
<name>A0A086KG43_TOXGO</name>
<feature type="binding site" evidence="4">
    <location>
        <position position="452"/>
    </location>
    <ligand>
        <name>S-adenosyl-L-methionine</name>
        <dbReference type="ChEBI" id="CHEBI:59789"/>
    </ligand>
</feature>
<evidence type="ECO:0000256" key="4">
    <source>
        <dbReference type="PROSITE-ProRule" id="PRU01024"/>
    </source>
</evidence>
<sequence>MSPRSSPKHGRSCHSDGTWRLVIIIIYSLVLNVLSSCSAFRLGSRYHFPTSGHLSARSLERLGVCNGTPPCSVIRDDTARKERRCSFKLPLRLIKSHQKTSRTPSQVVLYASLDGHNSAATPPAHDGTSIDNVKRDQYRPSDGDIVLVHIQFIIDTGEGFGSICFGGDRCVSDCGHPDHKAGCCDPQPSRSLESGLKQTEIATAFARHENPASPSSSSVADPPDDRNAPPQCQGKHGKPVFVPFSIPGEYVWVRIHKALAQHSIGFIVAYVNAPSPRRVTSPCPYFGACSGCQYQHMPLSMQHEVKRGHVQGVLCRLAGLPESATVNPVLSNNERGGYHYRSKITPHYTFYQAGSLPAVGYNDVRYPRRVLEIESCKLALRSVNEKLAEIRKQIAVQAQAVSPDAAKAWQKGATVLLRDTGLNSVTSDPGTLCASTGIDGLHCWYRAGDFFQVNRRVLPLLVSHVREQLRDLHEVPGQQPPHRRLLDCYCGVGLFALACHDDFDEVVGFDVCSSSIELAKYNAQFNSKWRARFEVSDAKNFFESFSAGHSSSDKSRLFVVLDPPRKGCDSEFLLSLLKLKPERIVYISCHPATQARDLKAVLPLYTVKNIQPFDMFPHTRHIECVITLERSTKQYTPEQPHGCPIPATHKIAKARKTEGIPSETHGWYTRT</sequence>
<feature type="transmembrane region" description="Helical" evidence="7">
    <location>
        <begin position="21"/>
        <end position="42"/>
    </location>
</feature>
<dbReference type="GO" id="GO:0032259">
    <property type="term" value="P:methylation"/>
    <property type="evidence" value="ECO:0007669"/>
    <property type="project" value="UniProtKB-KW"/>
</dbReference>
<keyword evidence="2 4" id="KW-0808">Transferase</keyword>
<dbReference type="PROSITE" id="PS01230">
    <property type="entry name" value="TRMA_1"/>
    <property type="match status" value="1"/>
</dbReference>
<feature type="compositionally biased region" description="Low complexity" evidence="6">
    <location>
        <begin position="211"/>
        <end position="221"/>
    </location>
</feature>
<feature type="region of interest" description="Disordered" evidence="6">
    <location>
        <begin position="207"/>
        <end position="236"/>
    </location>
</feature>
<dbReference type="Gene3D" id="3.40.50.150">
    <property type="entry name" value="Vaccinia Virus protein VP39"/>
    <property type="match status" value="2"/>
</dbReference>
<organism evidence="8 9">
    <name type="scientific">Toxoplasma gondii GAB2-2007-GAL-DOM2</name>
    <dbReference type="NCBI Taxonomy" id="1130820"/>
    <lineage>
        <taxon>Eukaryota</taxon>
        <taxon>Sar</taxon>
        <taxon>Alveolata</taxon>
        <taxon>Apicomplexa</taxon>
        <taxon>Conoidasida</taxon>
        <taxon>Coccidia</taxon>
        <taxon>Eucoccidiorida</taxon>
        <taxon>Eimeriorina</taxon>
        <taxon>Sarcocystidae</taxon>
        <taxon>Toxoplasma</taxon>
    </lineage>
</organism>
<keyword evidence="3 4" id="KW-0949">S-adenosyl-L-methionine</keyword>
<evidence type="ECO:0000256" key="7">
    <source>
        <dbReference type="SAM" id="Phobius"/>
    </source>
</evidence>
<protein>
    <submittedName>
        <fullName evidence="8">tRNA (Uracil-5-)-methyltransferase</fullName>
        <ecNumber evidence="8">2.1.1.35</ecNumber>
    </submittedName>
</protein>
<dbReference type="AlphaFoldDB" id="A0A086KG43"/>
<proteinExistence type="inferred from homology"/>
<dbReference type="EC" id="2.1.1.35" evidence="8"/>
<dbReference type="VEuPathDB" id="ToxoDB:TGDOM2_271860"/>
<comment type="similarity">
    <text evidence="4">Belongs to the class I-like SAM-binding methyltransferase superfamily. RNA M5U methyltransferase family.</text>
</comment>
<evidence type="ECO:0000256" key="6">
    <source>
        <dbReference type="SAM" id="MobiDB-lite"/>
    </source>
</evidence>
<dbReference type="GO" id="GO:0030697">
    <property type="term" value="F:tRNA (uracil(54)-C5)-methyltransferase activity, S-adenosyl methionine-dependent"/>
    <property type="evidence" value="ECO:0007669"/>
    <property type="project" value="UniProtKB-EC"/>
</dbReference>
<dbReference type="GO" id="GO:0009451">
    <property type="term" value="P:RNA modification"/>
    <property type="evidence" value="ECO:0007669"/>
    <property type="project" value="UniProtKB-ARBA"/>
</dbReference>